<evidence type="ECO:0000256" key="2">
    <source>
        <dbReference type="ARBA" id="ARBA00022833"/>
    </source>
</evidence>
<protein>
    <recommendedName>
        <fullName evidence="14">RING-type domain-containing protein</fullName>
    </recommendedName>
</protein>
<evidence type="ECO:0000259" key="4">
    <source>
        <dbReference type="PROSITE" id="PS50089"/>
    </source>
</evidence>
<proteinExistence type="predicted"/>
<sequence>MAKESSNPTTYFHQKTFGQNIRLDHNALRATRNTSFDHGITFTNKQIKINERIHMKIVDIDESGQWLGSLAIGFVQTNPDNIQSRDLCKSAMPNICQKTVVSYVKRIFDKLTRNTVITFYYNQEGAFYMLDGNEQDICKNIDFKSPMWGVIDLYGNVKSAILVGPLNTIADSRAFFIKYNQQPDKLPLQYFTKVNPANLQPVTFHEVHGPELDLYCQNAVVFRKNVRKLSRPYIFLDFPMKPGDEFYIRILSLDFNYRKPGVIGFTTAQLPDILNHFERLPADDPMALCDRPEFWVINEDAFDETLNELDEFHFSYEKNGDISMSHNNGSKSPTKTIACGDPSRPFHPFFFLNGRIMSFSLIGPISVTKVRPTAPGPKEDDGLCQLCSDAPANCVMIPCGHLFFCSDCRTDFEVKFKKHCPICRLDYTDVIEIQSD</sequence>
<dbReference type="InterPro" id="IPR006573">
    <property type="entry name" value="NHR_dom"/>
</dbReference>
<dbReference type="EMBL" id="CAJNXB010000452">
    <property type="protein sequence ID" value="CAF3055734.1"/>
    <property type="molecule type" value="Genomic_DNA"/>
</dbReference>
<dbReference type="Proteomes" id="UP000663872">
    <property type="component" value="Unassembled WGS sequence"/>
</dbReference>
<dbReference type="InterPro" id="IPR001841">
    <property type="entry name" value="Znf_RING"/>
</dbReference>
<dbReference type="GO" id="GO:0005769">
    <property type="term" value="C:early endosome"/>
    <property type="evidence" value="ECO:0007669"/>
    <property type="project" value="TreeGrafter"/>
</dbReference>
<evidence type="ECO:0000259" key="5">
    <source>
        <dbReference type="PROSITE" id="PS51065"/>
    </source>
</evidence>
<evidence type="ECO:0000313" key="11">
    <source>
        <dbReference type="EMBL" id="CAF4484844.1"/>
    </source>
</evidence>
<organism evidence="7 12">
    <name type="scientific">Rotaria socialis</name>
    <dbReference type="NCBI Taxonomy" id="392032"/>
    <lineage>
        <taxon>Eukaryota</taxon>
        <taxon>Metazoa</taxon>
        <taxon>Spiralia</taxon>
        <taxon>Gnathifera</taxon>
        <taxon>Rotifera</taxon>
        <taxon>Eurotatoria</taxon>
        <taxon>Bdelloidea</taxon>
        <taxon>Philodinida</taxon>
        <taxon>Philodinidae</taxon>
        <taxon>Rotaria</taxon>
    </lineage>
</organism>
<evidence type="ECO:0000313" key="7">
    <source>
        <dbReference type="EMBL" id="CAF3329648.1"/>
    </source>
</evidence>
<name>A0A817UD41_9BILA</name>
<keyword evidence="1 3" id="KW-0863">Zinc-finger</keyword>
<dbReference type="AlphaFoldDB" id="A0A817UD41"/>
<evidence type="ECO:0000256" key="3">
    <source>
        <dbReference type="PROSITE-ProRule" id="PRU00175"/>
    </source>
</evidence>
<reference evidence="7" key="1">
    <citation type="submission" date="2021-02" db="EMBL/GenBank/DDBJ databases">
        <authorList>
            <person name="Nowell W R."/>
        </authorList>
    </citation>
    <scope>NUCLEOTIDE SEQUENCE</scope>
</reference>
<dbReference type="SUPFAM" id="SSF57850">
    <property type="entry name" value="RING/U-box"/>
    <property type="match status" value="1"/>
</dbReference>
<gene>
    <name evidence="8" type="ORF">GRG538_LOCUS15603</name>
    <name evidence="10" type="ORF">HFQ381_LOCUS17532</name>
    <name evidence="7" type="ORF">LUA448_LOCUS10897</name>
    <name evidence="11" type="ORF">QYT958_LOCUS3352</name>
    <name evidence="6" type="ORF">TIS948_LOCUS4275</name>
    <name evidence="9" type="ORF">UJA718_LOCUS6228</name>
</gene>
<dbReference type="GO" id="GO:0070086">
    <property type="term" value="P:ubiquitin-dependent endocytosis"/>
    <property type="evidence" value="ECO:0007669"/>
    <property type="project" value="TreeGrafter"/>
</dbReference>
<keyword evidence="13" id="KW-1185">Reference proteome</keyword>
<dbReference type="InterPro" id="IPR013083">
    <property type="entry name" value="Znf_RING/FYVE/PHD"/>
</dbReference>
<dbReference type="EMBL" id="CAJNYD010001315">
    <property type="protein sequence ID" value="CAF3329648.1"/>
    <property type="molecule type" value="Genomic_DNA"/>
</dbReference>
<evidence type="ECO:0000313" key="13">
    <source>
        <dbReference type="Proteomes" id="UP000663873"/>
    </source>
</evidence>
<evidence type="ECO:0008006" key="14">
    <source>
        <dbReference type="Google" id="ProtNLM"/>
    </source>
</evidence>
<keyword evidence="1 3" id="KW-0479">Metal-binding</keyword>
<dbReference type="PANTHER" id="PTHR12429:SF36">
    <property type="entry name" value="E3 UBIQUITIN-PROTEIN LIGASE NEURL3"/>
    <property type="match status" value="1"/>
</dbReference>
<dbReference type="Proteomes" id="UP000663825">
    <property type="component" value="Unassembled WGS sequence"/>
</dbReference>
<dbReference type="GO" id="GO:0061630">
    <property type="term" value="F:ubiquitin protein ligase activity"/>
    <property type="evidence" value="ECO:0007669"/>
    <property type="project" value="TreeGrafter"/>
</dbReference>
<dbReference type="OrthoDB" id="6078042at2759"/>
<dbReference type="Pfam" id="PF07177">
    <property type="entry name" value="Neuralized"/>
    <property type="match status" value="2"/>
</dbReference>
<dbReference type="PANTHER" id="PTHR12429">
    <property type="entry name" value="NEURALIZED"/>
    <property type="match status" value="1"/>
</dbReference>
<dbReference type="EMBL" id="CAJOBP010000574">
    <property type="protein sequence ID" value="CAF4195765.1"/>
    <property type="molecule type" value="Genomic_DNA"/>
</dbReference>
<dbReference type="Proteomes" id="UP000663873">
    <property type="component" value="Unassembled WGS sequence"/>
</dbReference>
<dbReference type="PROSITE" id="PS50089">
    <property type="entry name" value="ZF_RING_2"/>
    <property type="match status" value="1"/>
</dbReference>
<evidence type="ECO:0000313" key="10">
    <source>
        <dbReference type="EMBL" id="CAF4363135.1"/>
    </source>
</evidence>
<dbReference type="Pfam" id="PF13920">
    <property type="entry name" value="zf-C3HC4_3"/>
    <property type="match status" value="1"/>
</dbReference>
<accession>A0A817UD41</accession>
<dbReference type="Proteomes" id="UP000663848">
    <property type="component" value="Unassembled WGS sequence"/>
</dbReference>
<evidence type="ECO:0000313" key="12">
    <source>
        <dbReference type="Proteomes" id="UP000663833"/>
    </source>
</evidence>
<feature type="domain" description="NHR" evidence="5">
    <location>
        <begin position="9"/>
        <end position="165"/>
    </location>
</feature>
<dbReference type="Proteomes" id="UP000663833">
    <property type="component" value="Unassembled WGS sequence"/>
</dbReference>
<evidence type="ECO:0000313" key="6">
    <source>
        <dbReference type="EMBL" id="CAF3055734.1"/>
    </source>
</evidence>
<dbReference type="EMBL" id="CAJNYT010002475">
    <property type="protein sequence ID" value="CAF3470348.1"/>
    <property type="molecule type" value="Genomic_DNA"/>
</dbReference>
<dbReference type="InterPro" id="IPR037962">
    <property type="entry name" value="Neuralized"/>
</dbReference>
<evidence type="ECO:0000313" key="8">
    <source>
        <dbReference type="EMBL" id="CAF3470348.1"/>
    </source>
</evidence>
<dbReference type="Gene3D" id="3.30.40.10">
    <property type="entry name" value="Zinc/RING finger domain, C3HC4 (zinc finger)"/>
    <property type="match status" value="1"/>
</dbReference>
<feature type="domain" description="RING-type" evidence="4">
    <location>
        <begin position="384"/>
        <end position="424"/>
    </location>
</feature>
<dbReference type="SMART" id="SM00184">
    <property type="entry name" value="RING"/>
    <property type="match status" value="1"/>
</dbReference>
<dbReference type="EMBL" id="CAJOBR010000235">
    <property type="protein sequence ID" value="CAF4484844.1"/>
    <property type="molecule type" value="Genomic_DNA"/>
</dbReference>
<dbReference type="Proteomes" id="UP000663851">
    <property type="component" value="Unassembled WGS sequence"/>
</dbReference>
<evidence type="ECO:0000256" key="1">
    <source>
        <dbReference type="ARBA" id="ARBA00022771"/>
    </source>
</evidence>
<dbReference type="Gene3D" id="2.60.120.920">
    <property type="match status" value="2"/>
</dbReference>
<dbReference type="PROSITE" id="PS51065">
    <property type="entry name" value="NHR"/>
    <property type="match status" value="2"/>
</dbReference>
<comment type="caution">
    <text evidence="7">The sequence shown here is derived from an EMBL/GenBank/DDBJ whole genome shotgun (WGS) entry which is preliminary data.</text>
</comment>
<keyword evidence="2" id="KW-0862">Zinc</keyword>
<feature type="domain" description="NHR" evidence="5">
    <location>
        <begin position="201"/>
        <end position="364"/>
    </location>
</feature>
<dbReference type="InterPro" id="IPR043136">
    <property type="entry name" value="B30.2/SPRY_sf"/>
</dbReference>
<evidence type="ECO:0000313" key="9">
    <source>
        <dbReference type="EMBL" id="CAF4195765.1"/>
    </source>
</evidence>
<dbReference type="EMBL" id="CAJOBO010001305">
    <property type="protein sequence ID" value="CAF4363135.1"/>
    <property type="molecule type" value="Genomic_DNA"/>
</dbReference>
<dbReference type="GO" id="GO:0008270">
    <property type="term" value="F:zinc ion binding"/>
    <property type="evidence" value="ECO:0007669"/>
    <property type="project" value="UniProtKB-KW"/>
</dbReference>
<dbReference type="SMART" id="SM00588">
    <property type="entry name" value="NEUZ"/>
    <property type="match status" value="2"/>
</dbReference>